<comment type="cofactor">
    <cofactor evidence="1">
        <name>pyridoxal 5'-phosphate</name>
        <dbReference type="ChEBI" id="CHEBI:597326"/>
    </cofactor>
</comment>
<gene>
    <name evidence="4" type="ORF">FOT42_003780</name>
</gene>
<proteinExistence type="predicted"/>
<dbReference type="PANTHER" id="PTHR13693:SF100">
    <property type="entry name" value="8-AMINO-7-OXONONANOATE SYNTHASE"/>
    <property type="match status" value="1"/>
</dbReference>
<evidence type="ECO:0000256" key="2">
    <source>
        <dbReference type="ARBA" id="ARBA00022679"/>
    </source>
</evidence>
<keyword evidence="5" id="KW-1185">Reference proteome</keyword>
<keyword evidence="2" id="KW-0808">Transferase</keyword>
<dbReference type="GO" id="GO:0008710">
    <property type="term" value="F:8-amino-7-oxononanoate synthase activity"/>
    <property type="evidence" value="ECO:0007669"/>
    <property type="project" value="TreeGrafter"/>
</dbReference>
<dbReference type="GO" id="GO:0008483">
    <property type="term" value="F:transaminase activity"/>
    <property type="evidence" value="ECO:0007669"/>
    <property type="project" value="UniProtKB-KW"/>
</dbReference>
<dbReference type="Gene3D" id="3.40.640.10">
    <property type="entry name" value="Type I PLP-dependent aspartate aminotransferase-like (Major domain)"/>
    <property type="match status" value="1"/>
</dbReference>
<evidence type="ECO:0000256" key="1">
    <source>
        <dbReference type="ARBA" id="ARBA00001933"/>
    </source>
</evidence>
<name>A0A5N5IY31_9FLAO</name>
<dbReference type="RefSeq" id="WP_151889223.1">
    <property type="nucleotide sequence ID" value="NZ_VNIK02000001.1"/>
</dbReference>
<dbReference type="Proteomes" id="UP000319204">
    <property type="component" value="Unassembled WGS sequence"/>
</dbReference>
<protein>
    <submittedName>
        <fullName evidence="4">Pyridoxal phosphate-dependent aminotransferase family protein</fullName>
    </submittedName>
</protein>
<accession>A0A5N5IY31</accession>
<keyword evidence="3" id="KW-0663">Pyridoxal phosphate</keyword>
<dbReference type="InterPro" id="IPR015421">
    <property type="entry name" value="PyrdxlP-dep_Trfase_major"/>
</dbReference>
<dbReference type="GO" id="GO:0009102">
    <property type="term" value="P:biotin biosynthetic process"/>
    <property type="evidence" value="ECO:0007669"/>
    <property type="project" value="TreeGrafter"/>
</dbReference>
<organism evidence="4 5">
    <name type="scientific">Flagellimonas hadalis</name>
    <dbReference type="NCBI Taxonomy" id="2597517"/>
    <lineage>
        <taxon>Bacteria</taxon>
        <taxon>Pseudomonadati</taxon>
        <taxon>Bacteroidota</taxon>
        <taxon>Flavobacteriia</taxon>
        <taxon>Flavobacteriales</taxon>
        <taxon>Flavobacteriaceae</taxon>
        <taxon>Flagellimonas</taxon>
    </lineage>
</organism>
<dbReference type="InterPro" id="IPR015422">
    <property type="entry name" value="PyrdxlP-dep_Trfase_small"/>
</dbReference>
<dbReference type="AlphaFoldDB" id="A0A5N5IY31"/>
<dbReference type="OrthoDB" id="846426at2"/>
<dbReference type="EMBL" id="VNIK02000001">
    <property type="protein sequence ID" value="KAB5492083.1"/>
    <property type="molecule type" value="Genomic_DNA"/>
</dbReference>
<dbReference type="SUPFAM" id="SSF53383">
    <property type="entry name" value="PLP-dependent transferases"/>
    <property type="match status" value="1"/>
</dbReference>
<reference evidence="4" key="1">
    <citation type="submission" date="2019-10" db="EMBL/GenBank/DDBJ databases">
        <title>Muricauda hadale sp. nov., a piezophilic bacterium isolated from hadopelagic water of the Mariana Trench.</title>
        <authorList>
            <person name="Wei Y."/>
        </authorList>
    </citation>
    <scope>NUCLEOTIDE SEQUENCE [LARGE SCALE GENOMIC DNA]</scope>
    <source>
        <strain evidence="4">MT-229</strain>
    </source>
</reference>
<dbReference type="PANTHER" id="PTHR13693">
    <property type="entry name" value="CLASS II AMINOTRANSFERASE/8-AMINO-7-OXONONANOATE SYNTHASE"/>
    <property type="match status" value="1"/>
</dbReference>
<dbReference type="InterPro" id="IPR015424">
    <property type="entry name" value="PyrdxlP-dep_Trfase"/>
</dbReference>
<comment type="caution">
    <text evidence="4">The sequence shown here is derived from an EMBL/GenBank/DDBJ whole genome shotgun (WGS) entry which is preliminary data.</text>
</comment>
<dbReference type="InterPro" id="IPR050087">
    <property type="entry name" value="AON_synthase_class-II"/>
</dbReference>
<sequence>MSHSIARIPDRLVQVEGKTYFYFGGTAYLGLQSYPPFLEIFSKNVEKCGMHYGASRKSNVSLDIYGIAEDYLAKWVGAESCLTLSSGYLAAQLVIQTLLQQGHSLFAAPNAHTALHLVGVNKTESFEDLSDRLQKEINRGGPMPVLLFDTIDFSGKQFPHFHALKKLPLEKIMLVGDDSHGIGVVGKNGVGCYDLLKTLNPAKLMVCCSLGKGLGIQAGAILGNAADMELLRNTSFFGGASPALPAFMGTLLDATDIYAERRSKLMENDAFFRNVLHHPSLFKHMEGHPTYEFEDADLARTLEKNGFITTYFNYPDAYGPIVGRIVLSAYHDKEDIQQLANCLNALQD</sequence>
<dbReference type="Gene3D" id="3.90.1150.10">
    <property type="entry name" value="Aspartate Aminotransferase, domain 1"/>
    <property type="match status" value="1"/>
</dbReference>
<evidence type="ECO:0000256" key="3">
    <source>
        <dbReference type="ARBA" id="ARBA00022898"/>
    </source>
</evidence>
<keyword evidence="4" id="KW-0032">Aminotransferase</keyword>
<evidence type="ECO:0000313" key="5">
    <source>
        <dbReference type="Proteomes" id="UP000319204"/>
    </source>
</evidence>
<evidence type="ECO:0000313" key="4">
    <source>
        <dbReference type="EMBL" id="KAB5492083.1"/>
    </source>
</evidence>